<reference evidence="2 3" key="1">
    <citation type="submission" date="2017-03" db="EMBL/GenBank/DDBJ databases">
        <title>Genome of the blue death feigning beetle - Asbolus verrucosus.</title>
        <authorList>
            <person name="Rider S.D."/>
        </authorList>
    </citation>
    <scope>NUCLEOTIDE SEQUENCE [LARGE SCALE GENOMIC DNA]</scope>
    <source>
        <strain evidence="2">Butters</strain>
        <tissue evidence="2">Head and leg muscle</tissue>
    </source>
</reference>
<evidence type="ECO:0000313" key="2">
    <source>
        <dbReference type="EMBL" id="RZC41667.1"/>
    </source>
</evidence>
<feature type="non-terminal residue" evidence="2">
    <location>
        <position position="257"/>
    </location>
</feature>
<dbReference type="SMART" id="SM00587">
    <property type="entry name" value="CHK"/>
    <property type="match status" value="1"/>
</dbReference>
<comment type="caution">
    <text evidence="2">The sequence shown here is derived from an EMBL/GenBank/DDBJ whole genome shotgun (WGS) entry which is preliminary data.</text>
</comment>
<sequence>VYPLFKKFERHHGICEDVEYVPKCLKVSIEEHSEMLALENLKVSGFEVFDKTCFLDHDHISLIFLTYGRFHASSFALRDQQPEEYEKLVGRFSNVYEKLINDETDFYKKLLRTHVTRVMIDCLIPGEDDEIINKFHKYENDGICRIFEEVVTDSSDYPAILHGDCWSNNMINLDYYLKIYYKSFSSFLKKLGSEPEKLFPFEALKEHWKKYAKFGMIMALNILQIKMTDKNDFVDFSDRADSEISDTPPNVKFDESI</sequence>
<feature type="domain" description="CHK kinase-like" evidence="1">
    <location>
        <begin position="36"/>
        <end position="190"/>
    </location>
</feature>
<dbReference type="STRING" id="1661398.A0A482WA83"/>
<keyword evidence="2" id="KW-0418">Kinase</keyword>
<evidence type="ECO:0000313" key="3">
    <source>
        <dbReference type="Proteomes" id="UP000292052"/>
    </source>
</evidence>
<protein>
    <submittedName>
        <fullName evidence="2">EcKinase domain containing protein</fullName>
    </submittedName>
</protein>
<gene>
    <name evidence="2" type="ORF">BDFB_013543</name>
</gene>
<proteinExistence type="predicted"/>
<dbReference type="InterPro" id="IPR004119">
    <property type="entry name" value="EcKL"/>
</dbReference>
<dbReference type="SUPFAM" id="SSF56112">
    <property type="entry name" value="Protein kinase-like (PK-like)"/>
    <property type="match status" value="1"/>
</dbReference>
<dbReference type="PANTHER" id="PTHR11012">
    <property type="entry name" value="PROTEIN KINASE-LIKE DOMAIN-CONTAINING"/>
    <property type="match status" value="1"/>
</dbReference>
<feature type="non-terminal residue" evidence="2">
    <location>
        <position position="1"/>
    </location>
</feature>
<dbReference type="Proteomes" id="UP000292052">
    <property type="component" value="Unassembled WGS sequence"/>
</dbReference>
<dbReference type="GO" id="GO:0016301">
    <property type="term" value="F:kinase activity"/>
    <property type="evidence" value="ECO:0007669"/>
    <property type="project" value="UniProtKB-KW"/>
</dbReference>
<name>A0A482WA83_ASBVE</name>
<dbReference type="AlphaFoldDB" id="A0A482WA83"/>
<dbReference type="InterPro" id="IPR015897">
    <property type="entry name" value="CHK_kinase-like"/>
</dbReference>
<dbReference type="OrthoDB" id="190089at2759"/>
<dbReference type="InterPro" id="IPR011009">
    <property type="entry name" value="Kinase-like_dom_sf"/>
</dbReference>
<dbReference type="PANTHER" id="PTHR11012:SF30">
    <property type="entry name" value="PROTEIN KINASE-LIKE DOMAIN-CONTAINING"/>
    <property type="match status" value="1"/>
</dbReference>
<keyword evidence="3" id="KW-1185">Reference proteome</keyword>
<keyword evidence="2" id="KW-0808">Transferase</keyword>
<organism evidence="2 3">
    <name type="scientific">Asbolus verrucosus</name>
    <name type="common">Desert ironclad beetle</name>
    <dbReference type="NCBI Taxonomy" id="1661398"/>
    <lineage>
        <taxon>Eukaryota</taxon>
        <taxon>Metazoa</taxon>
        <taxon>Ecdysozoa</taxon>
        <taxon>Arthropoda</taxon>
        <taxon>Hexapoda</taxon>
        <taxon>Insecta</taxon>
        <taxon>Pterygota</taxon>
        <taxon>Neoptera</taxon>
        <taxon>Endopterygota</taxon>
        <taxon>Coleoptera</taxon>
        <taxon>Polyphaga</taxon>
        <taxon>Cucujiformia</taxon>
        <taxon>Tenebrionidae</taxon>
        <taxon>Pimeliinae</taxon>
        <taxon>Asbolus</taxon>
    </lineage>
</organism>
<dbReference type="EMBL" id="QDEB01015146">
    <property type="protein sequence ID" value="RZC41667.1"/>
    <property type="molecule type" value="Genomic_DNA"/>
</dbReference>
<dbReference type="Pfam" id="PF02958">
    <property type="entry name" value="EcKL"/>
    <property type="match status" value="1"/>
</dbReference>
<accession>A0A482WA83</accession>
<evidence type="ECO:0000259" key="1">
    <source>
        <dbReference type="SMART" id="SM00587"/>
    </source>
</evidence>